<keyword evidence="3" id="KW-1185">Reference proteome</keyword>
<protein>
    <submittedName>
        <fullName evidence="2">13_t:CDS:1</fullName>
    </submittedName>
</protein>
<dbReference type="Gene3D" id="3.40.50.450">
    <property type="match status" value="1"/>
</dbReference>
<dbReference type="GO" id="GO:0004674">
    <property type="term" value="F:protein serine/threonine kinase activity"/>
    <property type="evidence" value="ECO:0007669"/>
    <property type="project" value="TreeGrafter"/>
</dbReference>
<dbReference type="InterPro" id="IPR000719">
    <property type="entry name" value="Prot_kinase_dom"/>
</dbReference>
<dbReference type="InterPro" id="IPR011009">
    <property type="entry name" value="Kinase-like_dom_sf"/>
</dbReference>
<dbReference type="OrthoDB" id="2379830at2759"/>
<proteinExistence type="predicted"/>
<organism evidence="2 3">
    <name type="scientific">Racocetra fulgida</name>
    <dbReference type="NCBI Taxonomy" id="60492"/>
    <lineage>
        <taxon>Eukaryota</taxon>
        <taxon>Fungi</taxon>
        <taxon>Fungi incertae sedis</taxon>
        <taxon>Mucoromycota</taxon>
        <taxon>Glomeromycotina</taxon>
        <taxon>Glomeromycetes</taxon>
        <taxon>Diversisporales</taxon>
        <taxon>Gigasporaceae</taxon>
        <taxon>Racocetra</taxon>
    </lineage>
</organism>
<dbReference type="Pfam" id="PF07714">
    <property type="entry name" value="PK_Tyr_Ser-Thr"/>
    <property type="match status" value="1"/>
</dbReference>
<comment type="caution">
    <text evidence="2">The sequence shown here is derived from an EMBL/GenBank/DDBJ whole genome shotgun (WGS) entry which is preliminary data.</text>
</comment>
<dbReference type="SUPFAM" id="SSF56112">
    <property type="entry name" value="Protein kinase-like (PK-like)"/>
    <property type="match status" value="1"/>
</dbReference>
<reference evidence="2" key="1">
    <citation type="submission" date="2021-06" db="EMBL/GenBank/DDBJ databases">
        <authorList>
            <person name="Kallberg Y."/>
            <person name="Tangrot J."/>
            <person name="Rosling A."/>
        </authorList>
    </citation>
    <scope>NUCLEOTIDE SEQUENCE</scope>
    <source>
        <strain evidence="2">IN212</strain>
    </source>
</reference>
<dbReference type="PANTHER" id="PTHR44329">
    <property type="entry name" value="SERINE/THREONINE-PROTEIN KINASE TNNI3K-RELATED"/>
    <property type="match status" value="1"/>
</dbReference>
<dbReference type="InterPro" id="IPR051681">
    <property type="entry name" value="Ser/Thr_Kinases-Pseudokinases"/>
</dbReference>
<dbReference type="Gene3D" id="1.10.510.10">
    <property type="entry name" value="Transferase(Phosphotransferase) domain 1"/>
    <property type="match status" value="1"/>
</dbReference>
<dbReference type="EMBL" id="CAJVPZ010001778">
    <property type="protein sequence ID" value="CAG8499738.1"/>
    <property type="molecule type" value="Genomic_DNA"/>
</dbReference>
<sequence>MSKITIVSGDQPGIERAALDVALENQLKIEGYCLPERLAEDEALPERYPLKPLDSKLYSESNSSLYSIRNEENFKLADKMLVLNIPNIKFDNEKLPVIEGKESKIILLEEKNFEENIQLITEWLKRKKLKVAVKLLNNSKDITDDFLNDFLREIEFHYKYSSINLYGLTQDQDTKNYMMVLKFADNGNLRHYLESKFKELDWHTKLFFLQKISDELVLIHKNESVHRDLHSGNILIHSNHYPCISDLGLARHANINIEEKDIYGVLPYVAPEVLCRKPYEKASDIYSFGILMTEISSGKPPHWKVPHDISLALEIINGLRPKFGKGTPKIYIKLAYQCMDADPSKRPTAGDCYELINSWCDTLRYNVKREEEISIRNAFLSADKKGSGSSSSLQTYSNDKYTSKLLDGVYTSKLIDFKELPKPKNSDKLLELTQELTNTQDFEISSDEEKYNGEL</sequence>
<dbReference type="PROSITE" id="PS50011">
    <property type="entry name" value="PROTEIN_KINASE_DOM"/>
    <property type="match status" value="1"/>
</dbReference>
<evidence type="ECO:0000259" key="1">
    <source>
        <dbReference type="PROSITE" id="PS50011"/>
    </source>
</evidence>
<dbReference type="PRINTS" id="PR00109">
    <property type="entry name" value="TYRKINASE"/>
</dbReference>
<dbReference type="Proteomes" id="UP000789396">
    <property type="component" value="Unassembled WGS sequence"/>
</dbReference>
<dbReference type="AlphaFoldDB" id="A0A9N9EZ44"/>
<name>A0A9N9EZ44_9GLOM</name>
<gene>
    <name evidence="2" type="ORF">RFULGI_LOCUS2379</name>
</gene>
<evidence type="ECO:0000313" key="3">
    <source>
        <dbReference type="Proteomes" id="UP000789396"/>
    </source>
</evidence>
<feature type="domain" description="Protein kinase" evidence="1">
    <location>
        <begin position="91"/>
        <end position="360"/>
    </location>
</feature>
<accession>A0A9N9EZ44</accession>
<evidence type="ECO:0000313" key="2">
    <source>
        <dbReference type="EMBL" id="CAG8499738.1"/>
    </source>
</evidence>
<dbReference type="InterPro" id="IPR001245">
    <property type="entry name" value="Ser-Thr/Tyr_kinase_cat_dom"/>
</dbReference>
<dbReference type="GO" id="GO:0005524">
    <property type="term" value="F:ATP binding"/>
    <property type="evidence" value="ECO:0007669"/>
    <property type="project" value="InterPro"/>
</dbReference>